<accession>A0A9W9UP08</accession>
<feature type="transmembrane region" description="Helical" evidence="4">
    <location>
        <begin position="73"/>
        <end position="95"/>
    </location>
</feature>
<dbReference type="PROSITE" id="PS50850">
    <property type="entry name" value="MFS"/>
    <property type="match status" value="1"/>
</dbReference>
<dbReference type="GO" id="GO:0022857">
    <property type="term" value="F:transmembrane transporter activity"/>
    <property type="evidence" value="ECO:0007669"/>
    <property type="project" value="InterPro"/>
</dbReference>
<evidence type="ECO:0000256" key="4">
    <source>
        <dbReference type="SAM" id="Phobius"/>
    </source>
</evidence>
<dbReference type="InterPro" id="IPR050327">
    <property type="entry name" value="Proton-linked_MCT"/>
</dbReference>
<gene>
    <name evidence="6" type="ORF">N7452_001197</name>
</gene>
<feature type="transmembrane region" description="Helical" evidence="4">
    <location>
        <begin position="394"/>
        <end position="414"/>
    </location>
</feature>
<feature type="compositionally biased region" description="Basic and acidic residues" evidence="3">
    <location>
        <begin position="1"/>
        <end position="10"/>
    </location>
</feature>
<feature type="transmembrane region" description="Helical" evidence="4">
    <location>
        <begin position="102"/>
        <end position="121"/>
    </location>
</feature>
<evidence type="ECO:0000256" key="2">
    <source>
        <dbReference type="ARBA" id="ARBA00006727"/>
    </source>
</evidence>
<dbReference type="InterPro" id="IPR036259">
    <property type="entry name" value="MFS_trans_sf"/>
</dbReference>
<dbReference type="AlphaFoldDB" id="A0A9W9UP08"/>
<dbReference type="InterPro" id="IPR011701">
    <property type="entry name" value="MFS"/>
</dbReference>
<sequence>MNGKSHHEEGNPQGSPQPKNSSEEFREGGYGWVCVACTFFMNAHTWGINAAYGVFLAYYLSSDLFPGTSALEYAFVGGLSISCAMLIAPLATYLCHRVSHRFVLNLGTILEAVSLITSSFVKANWQLFLSQGACFGFGMGLCFCGSVGITSHWFKKRRSLVNGIASSGSGIGGLVYSLAVGKMIPELGFPWAMRTLGILCLVINLVCSNLLRIPSYSASLKGSPFRVSIIWRLDYLLLLGWAILSALGYVVLLFSLPSFSVAIGLTQQQGSLASALLNLGQAIGRPAVGLLSDHFGRINVALIASLLTGLLSLVFWIFVDSLGLTYFFSIAVGLFAGTLLAAAAPLAAEVLGLQDLGTGLGILWFTLCPPTTVAEAIALQLRDDSQEPKPYLRVQLFVGFMYLGSAVCLGFLMLELRRKRALAASSA</sequence>
<feature type="transmembrane region" description="Helical" evidence="4">
    <location>
        <begin position="29"/>
        <end position="61"/>
    </location>
</feature>
<feature type="transmembrane region" description="Helical" evidence="4">
    <location>
        <begin position="160"/>
        <end position="179"/>
    </location>
</feature>
<name>A0A9W9UP08_PENBR</name>
<feature type="transmembrane region" description="Helical" evidence="4">
    <location>
        <begin position="326"/>
        <end position="348"/>
    </location>
</feature>
<dbReference type="Pfam" id="PF07690">
    <property type="entry name" value="MFS_1"/>
    <property type="match status" value="1"/>
</dbReference>
<keyword evidence="4" id="KW-1133">Transmembrane helix</keyword>
<feature type="transmembrane region" description="Helical" evidence="4">
    <location>
        <begin position="127"/>
        <end position="148"/>
    </location>
</feature>
<dbReference type="SUPFAM" id="SSF103473">
    <property type="entry name" value="MFS general substrate transporter"/>
    <property type="match status" value="1"/>
</dbReference>
<keyword evidence="4" id="KW-0472">Membrane</keyword>
<evidence type="ECO:0000313" key="7">
    <source>
        <dbReference type="Proteomes" id="UP001147695"/>
    </source>
</evidence>
<dbReference type="Proteomes" id="UP001147695">
    <property type="component" value="Unassembled WGS sequence"/>
</dbReference>
<dbReference type="PANTHER" id="PTHR11360:SF315">
    <property type="entry name" value="TRANSPORTER MCH2-RELATED"/>
    <property type="match status" value="1"/>
</dbReference>
<feature type="region of interest" description="Disordered" evidence="3">
    <location>
        <begin position="1"/>
        <end position="23"/>
    </location>
</feature>
<dbReference type="GO" id="GO:0016020">
    <property type="term" value="C:membrane"/>
    <property type="evidence" value="ECO:0007669"/>
    <property type="project" value="UniProtKB-SubCell"/>
</dbReference>
<dbReference type="PANTHER" id="PTHR11360">
    <property type="entry name" value="MONOCARBOXYLATE TRANSPORTER"/>
    <property type="match status" value="1"/>
</dbReference>
<feature type="transmembrane region" description="Helical" evidence="4">
    <location>
        <begin position="298"/>
        <end position="319"/>
    </location>
</feature>
<evidence type="ECO:0000313" key="6">
    <source>
        <dbReference type="EMBL" id="KAJ5352223.1"/>
    </source>
</evidence>
<evidence type="ECO:0000256" key="3">
    <source>
        <dbReference type="SAM" id="MobiDB-lite"/>
    </source>
</evidence>
<reference evidence="6" key="2">
    <citation type="journal article" date="2023" name="IMA Fungus">
        <title>Comparative genomic study of the Penicillium genus elucidates a diverse pangenome and 15 lateral gene transfer events.</title>
        <authorList>
            <person name="Petersen C."/>
            <person name="Sorensen T."/>
            <person name="Nielsen M.R."/>
            <person name="Sondergaard T.E."/>
            <person name="Sorensen J.L."/>
            <person name="Fitzpatrick D.A."/>
            <person name="Frisvad J.C."/>
            <person name="Nielsen K.L."/>
        </authorList>
    </citation>
    <scope>NUCLEOTIDE SEQUENCE</scope>
    <source>
        <strain evidence="6">IBT 35673</strain>
    </source>
</reference>
<dbReference type="EMBL" id="JAPZBQ010000001">
    <property type="protein sequence ID" value="KAJ5352223.1"/>
    <property type="molecule type" value="Genomic_DNA"/>
</dbReference>
<reference evidence="6" key="1">
    <citation type="submission" date="2022-12" db="EMBL/GenBank/DDBJ databases">
        <authorList>
            <person name="Petersen C."/>
        </authorList>
    </citation>
    <scope>NUCLEOTIDE SEQUENCE</scope>
    <source>
        <strain evidence="6">IBT 35673</strain>
    </source>
</reference>
<proteinExistence type="inferred from homology"/>
<feature type="transmembrane region" description="Helical" evidence="4">
    <location>
        <begin position="191"/>
        <end position="212"/>
    </location>
</feature>
<keyword evidence="4" id="KW-0812">Transmembrane</keyword>
<feature type="transmembrane region" description="Helical" evidence="4">
    <location>
        <begin position="233"/>
        <end position="256"/>
    </location>
</feature>
<evidence type="ECO:0000259" key="5">
    <source>
        <dbReference type="PROSITE" id="PS50850"/>
    </source>
</evidence>
<comment type="similarity">
    <text evidence="2">Belongs to the major facilitator superfamily. Monocarboxylate porter (TC 2.A.1.13) family.</text>
</comment>
<evidence type="ECO:0000256" key="1">
    <source>
        <dbReference type="ARBA" id="ARBA00004141"/>
    </source>
</evidence>
<dbReference type="Gene3D" id="1.20.1250.20">
    <property type="entry name" value="MFS general substrate transporter like domains"/>
    <property type="match status" value="2"/>
</dbReference>
<protein>
    <recommendedName>
        <fullName evidence="5">Major facilitator superfamily (MFS) profile domain-containing protein</fullName>
    </recommendedName>
</protein>
<organism evidence="6 7">
    <name type="scientific">Penicillium brevicompactum</name>
    <dbReference type="NCBI Taxonomy" id="5074"/>
    <lineage>
        <taxon>Eukaryota</taxon>
        <taxon>Fungi</taxon>
        <taxon>Dikarya</taxon>
        <taxon>Ascomycota</taxon>
        <taxon>Pezizomycotina</taxon>
        <taxon>Eurotiomycetes</taxon>
        <taxon>Eurotiomycetidae</taxon>
        <taxon>Eurotiales</taxon>
        <taxon>Aspergillaceae</taxon>
        <taxon>Penicillium</taxon>
    </lineage>
</organism>
<dbReference type="InterPro" id="IPR020846">
    <property type="entry name" value="MFS_dom"/>
</dbReference>
<comment type="subcellular location">
    <subcellularLocation>
        <location evidence="1">Membrane</location>
        <topology evidence="1">Multi-pass membrane protein</topology>
    </subcellularLocation>
</comment>
<feature type="domain" description="Major facilitator superfamily (MFS) profile" evidence="5">
    <location>
        <begin position="234"/>
        <end position="427"/>
    </location>
</feature>
<comment type="caution">
    <text evidence="6">The sequence shown here is derived from an EMBL/GenBank/DDBJ whole genome shotgun (WGS) entry which is preliminary data.</text>
</comment>